<comment type="caution">
    <text evidence="1">The sequence shown here is derived from an EMBL/GenBank/DDBJ whole genome shotgun (WGS) entry which is preliminary data.</text>
</comment>
<sequence length="69" mass="7074">MILSPTTLLCEAATVPAPGPGGPAPTLLPRPRIPIPRCPRCVCCAPPPAPGKCCPCVCPRPPPAHPPTY</sequence>
<evidence type="ECO:0000313" key="1">
    <source>
        <dbReference type="EMBL" id="KAK4267370.1"/>
    </source>
</evidence>
<keyword evidence="2" id="KW-1185">Reference proteome</keyword>
<reference evidence="1" key="1">
    <citation type="submission" date="2023-10" db="EMBL/GenBank/DDBJ databases">
        <title>Chromosome-level genome of the transformable northern wattle, Acacia crassicarpa.</title>
        <authorList>
            <person name="Massaro I."/>
            <person name="Sinha N.R."/>
            <person name="Poethig S."/>
            <person name="Leichty A.R."/>
        </authorList>
    </citation>
    <scope>NUCLEOTIDE SEQUENCE</scope>
    <source>
        <strain evidence="1">Acra3RX</strain>
        <tissue evidence="1">Leaf</tissue>
    </source>
</reference>
<dbReference type="Proteomes" id="UP001293593">
    <property type="component" value="Unassembled WGS sequence"/>
</dbReference>
<accession>A0AAE1MJV2</accession>
<organism evidence="1 2">
    <name type="scientific">Acacia crassicarpa</name>
    <name type="common">northern wattle</name>
    <dbReference type="NCBI Taxonomy" id="499986"/>
    <lineage>
        <taxon>Eukaryota</taxon>
        <taxon>Viridiplantae</taxon>
        <taxon>Streptophyta</taxon>
        <taxon>Embryophyta</taxon>
        <taxon>Tracheophyta</taxon>
        <taxon>Spermatophyta</taxon>
        <taxon>Magnoliopsida</taxon>
        <taxon>eudicotyledons</taxon>
        <taxon>Gunneridae</taxon>
        <taxon>Pentapetalae</taxon>
        <taxon>rosids</taxon>
        <taxon>fabids</taxon>
        <taxon>Fabales</taxon>
        <taxon>Fabaceae</taxon>
        <taxon>Caesalpinioideae</taxon>
        <taxon>mimosoid clade</taxon>
        <taxon>Acacieae</taxon>
        <taxon>Acacia</taxon>
    </lineage>
</organism>
<dbReference type="EMBL" id="JAWXYG010000007">
    <property type="protein sequence ID" value="KAK4267370.1"/>
    <property type="molecule type" value="Genomic_DNA"/>
</dbReference>
<gene>
    <name evidence="1" type="ORF">QN277_024157</name>
</gene>
<proteinExistence type="predicted"/>
<dbReference type="AlphaFoldDB" id="A0AAE1MJV2"/>
<name>A0AAE1MJV2_9FABA</name>
<evidence type="ECO:0000313" key="2">
    <source>
        <dbReference type="Proteomes" id="UP001293593"/>
    </source>
</evidence>
<protein>
    <submittedName>
        <fullName evidence="1">Uncharacterized protein</fullName>
    </submittedName>
</protein>